<dbReference type="InterPro" id="IPR005303">
    <property type="entry name" value="MOCOS_middle"/>
</dbReference>
<dbReference type="PANTHER" id="PTHR14237">
    <property type="entry name" value="MOLYBDOPTERIN COFACTOR SULFURASE MOSC"/>
    <property type="match status" value="1"/>
</dbReference>
<dbReference type="SUPFAM" id="SSF141673">
    <property type="entry name" value="MOSC N-terminal domain-like"/>
    <property type="match status" value="1"/>
</dbReference>
<evidence type="ECO:0008006" key="5">
    <source>
        <dbReference type="Google" id="ProtNLM"/>
    </source>
</evidence>
<dbReference type="KEGG" id="ppa:PAS_chr2-1_0318"/>
<gene>
    <name evidence="3" type="ordered locus">PAS_chr2-1_0318</name>
</gene>
<evidence type="ECO:0000259" key="1">
    <source>
        <dbReference type="Pfam" id="PF03473"/>
    </source>
</evidence>
<dbReference type="OMA" id="AHDRSFM"/>
<reference evidence="3 4" key="1">
    <citation type="journal article" date="2009" name="Nat. Biotechnol.">
        <title>Genome sequence of the recombinant protein production host Pichia pastoris.</title>
        <authorList>
            <person name="De Schutter K."/>
            <person name="Lin Y.C."/>
            <person name="Tiels P."/>
            <person name="Van Hecke A."/>
            <person name="Glinka S."/>
            <person name="Weber-Lehmann J."/>
            <person name="Rouze P."/>
            <person name="Van de Peer Y."/>
            <person name="Callewaert N."/>
        </authorList>
    </citation>
    <scope>NUCLEOTIDE SEQUENCE [LARGE SCALE GENOMIC DNA]</scope>
    <source>
        <strain evidence="4">GS115 / ATCC 20864</strain>
    </source>
</reference>
<evidence type="ECO:0000259" key="2">
    <source>
        <dbReference type="Pfam" id="PF03476"/>
    </source>
</evidence>
<feature type="domain" description="MOSC" evidence="1">
    <location>
        <begin position="231"/>
        <end position="365"/>
    </location>
</feature>
<dbReference type="GeneID" id="8199006"/>
<proteinExistence type="predicted"/>
<evidence type="ECO:0000313" key="3">
    <source>
        <dbReference type="EMBL" id="CAY68933.1"/>
    </source>
</evidence>
<dbReference type="GO" id="GO:0030170">
    <property type="term" value="F:pyridoxal phosphate binding"/>
    <property type="evidence" value="ECO:0007669"/>
    <property type="project" value="InterPro"/>
</dbReference>
<organism evidence="3 4">
    <name type="scientific">Komagataella phaffii (strain GS115 / ATCC 20864)</name>
    <name type="common">Yeast</name>
    <name type="synonym">Pichia pastoris</name>
    <dbReference type="NCBI Taxonomy" id="644223"/>
    <lineage>
        <taxon>Eukaryota</taxon>
        <taxon>Fungi</taxon>
        <taxon>Dikarya</taxon>
        <taxon>Ascomycota</taxon>
        <taxon>Saccharomycotina</taxon>
        <taxon>Pichiomycetes</taxon>
        <taxon>Pichiales</taxon>
        <taxon>Pichiaceae</taxon>
        <taxon>Komagataella</taxon>
    </lineage>
</organism>
<keyword evidence="4" id="KW-1185">Reference proteome</keyword>
<dbReference type="Proteomes" id="UP000000314">
    <property type="component" value="Chromosome 2"/>
</dbReference>
<dbReference type="AlphaFoldDB" id="C4R0A9"/>
<dbReference type="SMR" id="C4R0A9"/>
<dbReference type="GO" id="GO:0003824">
    <property type="term" value="F:catalytic activity"/>
    <property type="evidence" value="ECO:0007669"/>
    <property type="project" value="InterPro"/>
</dbReference>
<dbReference type="Pfam" id="PF03473">
    <property type="entry name" value="MOSC"/>
    <property type="match status" value="1"/>
</dbReference>
<dbReference type="InterPro" id="IPR005302">
    <property type="entry name" value="MoCF_Sase_C"/>
</dbReference>
<dbReference type="eggNOG" id="KOG2362">
    <property type="taxonomic scope" value="Eukaryota"/>
</dbReference>
<accession>C4R0A9</accession>
<dbReference type="EMBL" id="FN392320">
    <property type="protein sequence ID" value="CAY68933.1"/>
    <property type="molecule type" value="Genomic_DNA"/>
</dbReference>
<dbReference type="OrthoDB" id="17255at2759"/>
<name>C4R0A9_KOMPG</name>
<dbReference type="HOGENOM" id="CLU_653949_0_0_1"/>
<feature type="domain" description="Molybdenum cofactor sulfurase middle" evidence="2">
    <location>
        <begin position="75"/>
        <end position="191"/>
    </location>
</feature>
<dbReference type="STRING" id="644223.C4R0A9"/>
<dbReference type="RefSeq" id="XP_002491213.1">
    <property type="nucleotide sequence ID" value="XM_002491168.1"/>
</dbReference>
<protein>
    <recommendedName>
        <fullName evidence="5">MOSC domain-containing protein</fullName>
    </recommendedName>
</protein>
<dbReference type="GO" id="GO:0030151">
    <property type="term" value="F:molybdenum ion binding"/>
    <property type="evidence" value="ECO:0007669"/>
    <property type="project" value="InterPro"/>
</dbReference>
<dbReference type="InParanoid" id="C4R0A9"/>
<evidence type="ECO:0000313" key="4">
    <source>
        <dbReference type="Proteomes" id="UP000000314"/>
    </source>
</evidence>
<dbReference type="PANTHER" id="PTHR14237:SF19">
    <property type="entry name" value="MITOCHONDRIAL AMIDOXIME REDUCING COMPONENT 1"/>
    <property type="match status" value="1"/>
</dbReference>
<dbReference type="Pfam" id="PF03476">
    <property type="entry name" value="MOSC_N"/>
    <property type="match status" value="1"/>
</dbReference>
<sequence length="379" mass="43407">MISLIQLLNTSFLLLLLVPFGADFGVKLTSYQLNKPTRLTLLLVALINFRHRLVYYAQSLLDLLFGTSPDLSKSPKIKEIYVHPVKSLRGDSVQEWEIDQHGLKCDRMYTLGIFRDGKFKAVTQRECQKMTLVYCDIDKENKCFKYTWDLGNGPGSFTLPMEPDIASVDSQKPVELWGVNFETYVLPDMIPSKFFEDLGMDKDTQILYSPKGKAVKTNAPQFNNQYRFSLFQDYYPLLMVSDKDIDDLNVRIKAKGGNLVCSARNFRPNMVLERVGKLFDTDTWDKFSVYTKDGKVHHWSVTSKCPRCPIPNINTETGVNDNKSIVSRVLSTYRRVDFGSVYDSFFGMSCVQHDYNYSISVGDAVVVKSRRINHYECIG</sequence>